<reference evidence="2" key="1">
    <citation type="submission" date="2020-06" db="EMBL/GenBank/DDBJ databases">
        <title>WGS assembly of Ceratodon purpureus strain R40.</title>
        <authorList>
            <person name="Carey S.B."/>
            <person name="Jenkins J."/>
            <person name="Shu S."/>
            <person name="Lovell J.T."/>
            <person name="Sreedasyam A."/>
            <person name="Maumus F."/>
            <person name="Tiley G.P."/>
            <person name="Fernandez-Pozo N."/>
            <person name="Barry K."/>
            <person name="Chen C."/>
            <person name="Wang M."/>
            <person name="Lipzen A."/>
            <person name="Daum C."/>
            <person name="Saski C.A."/>
            <person name="Payton A.C."/>
            <person name="Mcbreen J.C."/>
            <person name="Conrad R.E."/>
            <person name="Kollar L.M."/>
            <person name="Olsson S."/>
            <person name="Huttunen S."/>
            <person name="Landis J.B."/>
            <person name="Wickett N.J."/>
            <person name="Johnson M.G."/>
            <person name="Rensing S.A."/>
            <person name="Grimwood J."/>
            <person name="Schmutz J."/>
            <person name="Mcdaniel S.F."/>
        </authorList>
    </citation>
    <scope>NUCLEOTIDE SEQUENCE</scope>
    <source>
        <strain evidence="2">R40</strain>
    </source>
</reference>
<feature type="chain" id="PRO_5035762221" evidence="1">
    <location>
        <begin position="19"/>
        <end position="83"/>
    </location>
</feature>
<accession>A0A8T0HTW7</accession>
<organism evidence="2 3">
    <name type="scientific">Ceratodon purpureus</name>
    <name type="common">Fire moss</name>
    <name type="synonym">Dicranum purpureum</name>
    <dbReference type="NCBI Taxonomy" id="3225"/>
    <lineage>
        <taxon>Eukaryota</taxon>
        <taxon>Viridiplantae</taxon>
        <taxon>Streptophyta</taxon>
        <taxon>Embryophyta</taxon>
        <taxon>Bryophyta</taxon>
        <taxon>Bryophytina</taxon>
        <taxon>Bryopsida</taxon>
        <taxon>Dicranidae</taxon>
        <taxon>Pseudoditrichales</taxon>
        <taxon>Ditrichaceae</taxon>
        <taxon>Ceratodon</taxon>
    </lineage>
</organism>
<dbReference type="Proteomes" id="UP000822688">
    <property type="component" value="Chromosome V"/>
</dbReference>
<protein>
    <submittedName>
        <fullName evidence="2">Uncharacterized protein</fullName>
    </submittedName>
</protein>
<sequence>MLRMVGHWSRGLLMLLGGVPFWSFDDREVSLLAAWIRRGFWVTKEGRKQIRIHLLQDGDVLGVDWATSSIEHTFSVQLKDGKV</sequence>
<evidence type="ECO:0000313" key="3">
    <source>
        <dbReference type="Proteomes" id="UP000822688"/>
    </source>
</evidence>
<dbReference type="AlphaFoldDB" id="A0A8T0HTW7"/>
<feature type="signal peptide" evidence="1">
    <location>
        <begin position="1"/>
        <end position="18"/>
    </location>
</feature>
<gene>
    <name evidence="2" type="ORF">KC19_VG246600</name>
</gene>
<keyword evidence="3" id="KW-1185">Reference proteome</keyword>
<evidence type="ECO:0000313" key="2">
    <source>
        <dbReference type="EMBL" id="KAG0574237.1"/>
    </source>
</evidence>
<evidence type="ECO:0000256" key="1">
    <source>
        <dbReference type="SAM" id="SignalP"/>
    </source>
</evidence>
<comment type="caution">
    <text evidence="2">The sequence shown here is derived from an EMBL/GenBank/DDBJ whole genome shotgun (WGS) entry which is preliminary data.</text>
</comment>
<dbReference type="EMBL" id="CM026426">
    <property type="protein sequence ID" value="KAG0574237.1"/>
    <property type="molecule type" value="Genomic_DNA"/>
</dbReference>
<keyword evidence="1" id="KW-0732">Signal</keyword>
<name>A0A8T0HTW7_CERPU</name>
<proteinExistence type="predicted"/>